<evidence type="ECO:0000256" key="1">
    <source>
        <dbReference type="PROSITE-ProRule" id="PRU01076"/>
    </source>
</evidence>
<proteinExistence type="predicted"/>
<comment type="caution">
    <text evidence="3">The sequence shown here is derived from an EMBL/GenBank/DDBJ whole genome shotgun (WGS) entry which is preliminary data.</text>
</comment>
<accession>A0A4Q4KS32</accession>
<gene>
    <name evidence="3" type="ORF">ERX46_05545</name>
</gene>
<dbReference type="InterPro" id="IPR037914">
    <property type="entry name" value="SpoVT-AbrB_sf"/>
</dbReference>
<dbReference type="SUPFAM" id="SSF89447">
    <property type="entry name" value="AbrB/MazE/MraZ-like"/>
    <property type="match status" value="1"/>
</dbReference>
<dbReference type="InterPro" id="IPR007159">
    <property type="entry name" value="SpoVT-AbrB_dom"/>
</dbReference>
<keyword evidence="1 3" id="KW-0238">DNA-binding</keyword>
<name>A0A4Q4KS32_9FLAO</name>
<sequence length="81" mass="9339">MEISIIKIGKSKGILIPNEILKQYNIGDKVEMTLEENHIILRPIEEPRTGWDKAFKKLHENGDDNLLITDVFEDESFEDLG</sequence>
<dbReference type="SMART" id="SM00966">
    <property type="entry name" value="SpoVT_AbrB"/>
    <property type="match status" value="1"/>
</dbReference>
<reference evidence="3 4" key="1">
    <citation type="submission" date="2019-02" db="EMBL/GenBank/DDBJ databases">
        <title>Genome sequence of the sea-ice species Brumimicrobium glaciale.</title>
        <authorList>
            <person name="Bowman J.P."/>
        </authorList>
    </citation>
    <scope>NUCLEOTIDE SEQUENCE [LARGE SCALE GENOMIC DNA]</scope>
    <source>
        <strain evidence="3 4">IC156</strain>
    </source>
</reference>
<feature type="domain" description="SpoVT-AbrB" evidence="2">
    <location>
        <begin position="3"/>
        <end position="46"/>
    </location>
</feature>
<dbReference type="Gene3D" id="2.10.260.10">
    <property type="match status" value="1"/>
</dbReference>
<dbReference type="Proteomes" id="UP000293952">
    <property type="component" value="Unassembled WGS sequence"/>
</dbReference>
<keyword evidence="4" id="KW-1185">Reference proteome</keyword>
<dbReference type="Pfam" id="PF04014">
    <property type="entry name" value="MazE_antitoxin"/>
    <property type="match status" value="1"/>
</dbReference>
<dbReference type="EMBL" id="SETE01000002">
    <property type="protein sequence ID" value="RYM34839.1"/>
    <property type="molecule type" value="Genomic_DNA"/>
</dbReference>
<protein>
    <submittedName>
        <fullName evidence="3">AbrB/MazE/SpoVT family DNA-binding domain-containing protein</fullName>
    </submittedName>
</protein>
<dbReference type="PROSITE" id="PS51740">
    <property type="entry name" value="SPOVT_ABRB"/>
    <property type="match status" value="1"/>
</dbReference>
<organism evidence="3 4">
    <name type="scientific">Brumimicrobium glaciale</name>
    <dbReference type="NCBI Taxonomy" id="200475"/>
    <lineage>
        <taxon>Bacteria</taxon>
        <taxon>Pseudomonadati</taxon>
        <taxon>Bacteroidota</taxon>
        <taxon>Flavobacteriia</taxon>
        <taxon>Flavobacteriales</taxon>
        <taxon>Crocinitomicaceae</taxon>
        <taxon>Brumimicrobium</taxon>
    </lineage>
</organism>
<dbReference type="AlphaFoldDB" id="A0A4Q4KS32"/>
<dbReference type="OrthoDB" id="9795766at2"/>
<dbReference type="RefSeq" id="WP_130092847.1">
    <property type="nucleotide sequence ID" value="NZ_SETE01000002.1"/>
</dbReference>
<evidence type="ECO:0000259" key="2">
    <source>
        <dbReference type="PROSITE" id="PS51740"/>
    </source>
</evidence>
<evidence type="ECO:0000313" key="3">
    <source>
        <dbReference type="EMBL" id="RYM34839.1"/>
    </source>
</evidence>
<dbReference type="GO" id="GO:0003677">
    <property type="term" value="F:DNA binding"/>
    <property type="evidence" value="ECO:0007669"/>
    <property type="project" value="UniProtKB-UniRule"/>
</dbReference>
<evidence type="ECO:0000313" key="4">
    <source>
        <dbReference type="Proteomes" id="UP000293952"/>
    </source>
</evidence>